<dbReference type="PROSITE" id="PS50902">
    <property type="entry name" value="FLAVODOXIN_LIKE"/>
    <property type="match status" value="1"/>
</dbReference>
<accession>A0AAD9IN83</accession>
<dbReference type="InterPro" id="IPR029039">
    <property type="entry name" value="Flavoprotein-like_sf"/>
</dbReference>
<dbReference type="EMBL" id="JASFZW010000003">
    <property type="protein sequence ID" value="KAK2079077.1"/>
    <property type="molecule type" value="Genomic_DNA"/>
</dbReference>
<organism evidence="6 7">
    <name type="scientific">Prototheca wickerhamii</name>
    <dbReference type="NCBI Taxonomy" id="3111"/>
    <lineage>
        <taxon>Eukaryota</taxon>
        <taxon>Viridiplantae</taxon>
        <taxon>Chlorophyta</taxon>
        <taxon>core chlorophytes</taxon>
        <taxon>Trebouxiophyceae</taxon>
        <taxon>Chlorellales</taxon>
        <taxon>Chlorellaceae</taxon>
        <taxon>Prototheca</taxon>
    </lineage>
</organism>
<protein>
    <recommendedName>
        <fullName evidence="2">NAD(P)H dehydrogenase (quinone)</fullName>
        <ecNumber evidence="2">1.6.5.2</ecNumber>
    </recommendedName>
</protein>
<name>A0AAD9IN83_PROWI</name>
<dbReference type="InterPro" id="IPR010089">
    <property type="entry name" value="Flavoprotein_WrbA-like"/>
</dbReference>
<dbReference type="AlphaFoldDB" id="A0AAD9IN83"/>
<dbReference type="Pfam" id="PF03358">
    <property type="entry name" value="FMN_red"/>
    <property type="match status" value="1"/>
</dbReference>
<evidence type="ECO:0000313" key="7">
    <source>
        <dbReference type="Proteomes" id="UP001255856"/>
    </source>
</evidence>
<feature type="domain" description="Flavodoxin-like" evidence="5">
    <location>
        <begin position="4"/>
        <end position="193"/>
    </location>
</feature>
<dbReference type="FunFam" id="3.40.50.360:FF:000001">
    <property type="entry name" value="NAD(P)H dehydrogenase (Quinone) FQR1-like"/>
    <property type="match status" value="1"/>
</dbReference>
<evidence type="ECO:0000256" key="2">
    <source>
        <dbReference type="ARBA" id="ARBA00012648"/>
    </source>
</evidence>
<evidence type="ECO:0000313" key="6">
    <source>
        <dbReference type="EMBL" id="KAK2079077.1"/>
    </source>
</evidence>
<dbReference type="PANTHER" id="PTHR30546:SF23">
    <property type="entry name" value="FLAVOPROTEIN-LIKE PROTEIN YCP4-RELATED"/>
    <property type="match status" value="1"/>
</dbReference>
<dbReference type="Proteomes" id="UP001255856">
    <property type="component" value="Unassembled WGS sequence"/>
</dbReference>
<keyword evidence="7" id="KW-1185">Reference proteome</keyword>
<sequence length="203" mass="21824">MARVAVVYYSTYGHIAKLAKRVFAGASSVEGVTTELFRFPETLSDEILAKMHAAPKETDVPEFTTEDLTKFDGFIFGYPTRYGTMPAQVKSFFDATGGLWVKGALIGKGVSIFTSTGTQGGGSETTVLTSLPNFVHHGMIYVPTGYSFGERLYDNSVVRGGTAYGVSTLAGGDGSRQPSELELDYAEHQGKYVTGVFKKLAAK</sequence>
<dbReference type="InterPro" id="IPR008254">
    <property type="entry name" value="Flavodoxin/NO_synth"/>
</dbReference>
<comment type="catalytic activity">
    <reaction evidence="4">
        <text>a quinone + NADPH + H(+) = a quinol + NADP(+)</text>
        <dbReference type="Rhea" id="RHEA:46164"/>
        <dbReference type="ChEBI" id="CHEBI:15378"/>
        <dbReference type="ChEBI" id="CHEBI:24646"/>
        <dbReference type="ChEBI" id="CHEBI:57783"/>
        <dbReference type="ChEBI" id="CHEBI:58349"/>
        <dbReference type="ChEBI" id="CHEBI:132124"/>
        <dbReference type="EC" id="1.6.5.2"/>
    </reaction>
</comment>
<dbReference type="PANTHER" id="PTHR30546">
    <property type="entry name" value="FLAVODOXIN-RELATED PROTEIN WRBA-RELATED"/>
    <property type="match status" value="1"/>
</dbReference>
<comment type="catalytic activity">
    <reaction evidence="3">
        <text>a quinone + NADH + H(+) = a quinol + NAD(+)</text>
        <dbReference type="Rhea" id="RHEA:46160"/>
        <dbReference type="ChEBI" id="CHEBI:15378"/>
        <dbReference type="ChEBI" id="CHEBI:24646"/>
        <dbReference type="ChEBI" id="CHEBI:57540"/>
        <dbReference type="ChEBI" id="CHEBI:57945"/>
        <dbReference type="ChEBI" id="CHEBI:132124"/>
        <dbReference type="EC" id="1.6.5.2"/>
    </reaction>
</comment>
<gene>
    <name evidence="6" type="ORF">QBZ16_002767</name>
</gene>
<evidence type="ECO:0000256" key="1">
    <source>
        <dbReference type="ARBA" id="ARBA00006961"/>
    </source>
</evidence>
<comment type="similarity">
    <text evidence="1">Belongs to the WrbA family.</text>
</comment>
<evidence type="ECO:0000256" key="3">
    <source>
        <dbReference type="ARBA" id="ARBA00047678"/>
    </source>
</evidence>
<reference evidence="6" key="1">
    <citation type="submission" date="2021-01" db="EMBL/GenBank/DDBJ databases">
        <authorList>
            <person name="Eckstrom K.M.E."/>
        </authorList>
    </citation>
    <scope>NUCLEOTIDE SEQUENCE</scope>
    <source>
        <strain evidence="6">UVCC 0001</strain>
    </source>
</reference>
<dbReference type="NCBIfam" id="TIGR01755">
    <property type="entry name" value="flav_wrbA"/>
    <property type="match status" value="1"/>
</dbReference>
<dbReference type="GO" id="GO:0016020">
    <property type="term" value="C:membrane"/>
    <property type="evidence" value="ECO:0007669"/>
    <property type="project" value="TreeGrafter"/>
</dbReference>
<dbReference type="InterPro" id="IPR005025">
    <property type="entry name" value="FMN_Rdtase-like_dom"/>
</dbReference>
<proteinExistence type="inferred from homology"/>
<dbReference type="GO" id="GO:0003955">
    <property type="term" value="F:NAD(P)H dehydrogenase (quinone) activity"/>
    <property type="evidence" value="ECO:0007669"/>
    <property type="project" value="UniProtKB-EC"/>
</dbReference>
<dbReference type="NCBIfam" id="NF002999">
    <property type="entry name" value="PRK03767.1"/>
    <property type="match status" value="1"/>
</dbReference>
<evidence type="ECO:0000259" key="5">
    <source>
        <dbReference type="PROSITE" id="PS50902"/>
    </source>
</evidence>
<dbReference type="Gene3D" id="3.40.50.360">
    <property type="match status" value="1"/>
</dbReference>
<dbReference type="SUPFAM" id="SSF52218">
    <property type="entry name" value="Flavoproteins"/>
    <property type="match status" value="1"/>
</dbReference>
<dbReference type="EC" id="1.6.5.2" evidence="2"/>
<comment type="caution">
    <text evidence="6">The sequence shown here is derived from an EMBL/GenBank/DDBJ whole genome shotgun (WGS) entry which is preliminary data.</text>
</comment>
<evidence type="ECO:0000256" key="4">
    <source>
        <dbReference type="ARBA" id="ARBA00048983"/>
    </source>
</evidence>
<dbReference type="GO" id="GO:0010181">
    <property type="term" value="F:FMN binding"/>
    <property type="evidence" value="ECO:0007669"/>
    <property type="project" value="InterPro"/>
</dbReference>